<evidence type="ECO:0000256" key="3">
    <source>
        <dbReference type="ARBA" id="ARBA00004496"/>
    </source>
</evidence>
<dbReference type="Pfam" id="PF02518">
    <property type="entry name" value="HATPase_c"/>
    <property type="match status" value="1"/>
</dbReference>
<keyword evidence="15" id="KW-0408">Iron</keyword>
<comment type="cofactor">
    <cofactor evidence="2">
        <name>[4Fe-4S] cluster</name>
        <dbReference type="ChEBI" id="CHEBI:49883"/>
    </cofactor>
</comment>
<keyword evidence="10" id="KW-0808">Transferase</keyword>
<accession>A0ABV3D2J6</accession>
<dbReference type="EMBL" id="JBEZAM010000047">
    <property type="protein sequence ID" value="MEU7296701.1"/>
    <property type="molecule type" value="Genomic_DNA"/>
</dbReference>
<dbReference type="GO" id="GO:0005524">
    <property type="term" value="F:ATP binding"/>
    <property type="evidence" value="ECO:0007669"/>
    <property type="project" value="UniProtKB-KW"/>
</dbReference>
<evidence type="ECO:0000256" key="16">
    <source>
        <dbReference type="ARBA" id="ARBA00023012"/>
    </source>
</evidence>
<comment type="caution">
    <text evidence="22">The sequence shown here is derived from an EMBL/GenBank/DDBJ whole genome shotgun (WGS) entry which is preliminary data.</text>
</comment>
<keyword evidence="8" id="KW-0004">4Fe-4S</keyword>
<dbReference type="Proteomes" id="UP001551210">
    <property type="component" value="Unassembled WGS sequence"/>
</dbReference>
<evidence type="ECO:0000256" key="1">
    <source>
        <dbReference type="ARBA" id="ARBA00000085"/>
    </source>
</evidence>
<dbReference type="InterPro" id="IPR005467">
    <property type="entry name" value="His_kinase_dom"/>
</dbReference>
<dbReference type="SUPFAM" id="SSF55874">
    <property type="entry name" value="ATPase domain of HSP90 chaperone/DNA topoisomerase II/histidine kinase"/>
    <property type="match status" value="1"/>
</dbReference>
<dbReference type="Pfam" id="PF07730">
    <property type="entry name" value="HisKA_3"/>
    <property type="match status" value="1"/>
</dbReference>
<name>A0ABV3D2J6_STREX</name>
<evidence type="ECO:0000256" key="4">
    <source>
        <dbReference type="ARBA" id="ARBA00004651"/>
    </source>
</evidence>
<evidence type="ECO:0000256" key="5">
    <source>
        <dbReference type="ARBA" id="ARBA00012438"/>
    </source>
</evidence>
<evidence type="ECO:0000256" key="15">
    <source>
        <dbReference type="ARBA" id="ARBA00023004"/>
    </source>
</evidence>
<evidence type="ECO:0000256" key="10">
    <source>
        <dbReference type="ARBA" id="ARBA00022679"/>
    </source>
</evidence>
<keyword evidence="18" id="KW-0472">Membrane</keyword>
<evidence type="ECO:0000259" key="21">
    <source>
        <dbReference type="PROSITE" id="PS50109"/>
    </source>
</evidence>
<dbReference type="RefSeq" id="WP_359213038.1">
    <property type="nucleotide sequence ID" value="NZ_JBEZAM010000047.1"/>
</dbReference>
<dbReference type="EC" id="2.7.13.3" evidence="5"/>
<evidence type="ECO:0000256" key="19">
    <source>
        <dbReference type="ARBA" id="ARBA00024827"/>
    </source>
</evidence>
<dbReference type="Gene3D" id="3.30.565.10">
    <property type="entry name" value="Histidine kinase-like ATPase, C-terminal domain"/>
    <property type="match status" value="1"/>
</dbReference>
<comment type="catalytic activity">
    <reaction evidence="1">
        <text>ATP + protein L-histidine = ADP + protein N-phospho-L-histidine.</text>
        <dbReference type="EC" id="2.7.13.3"/>
    </reaction>
</comment>
<keyword evidence="14" id="KW-1133">Transmembrane helix</keyword>
<dbReference type="InterPro" id="IPR011712">
    <property type="entry name" value="Sig_transdc_His_kin_sub3_dim/P"/>
</dbReference>
<feature type="domain" description="Histidine kinase" evidence="21">
    <location>
        <begin position="201"/>
        <end position="287"/>
    </location>
</feature>
<comment type="function">
    <text evidence="19">Member of the two-component regulatory system NreB/NreC involved in the control of dissimilatory nitrate/nitrite reduction in response to oxygen. NreB functions as a direct oxygen sensor histidine kinase which is autophosphorylated, in the absence of oxygen, probably at the conserved histidine residue, and transfers its phosphate group probably to a conserved aspartate residue of NreC. NreB/NreC activates the expression of the nitrate (narGHJI) and nitrite (nir) reductase operons, as well as the putative nitrate transporter gene narT.</text>
</comment>
<keyword evidence="17" id="KW-0411">Iron-sulfur</keyword>
<evidence type="ECO:0000256" key="13">
    <source>
        <dbReference type="ARBA" id="ARBA00022777"/>
    </source>
</evidence>
<comment type="subcellular location">
    <subcellularLocation>
        <location evidence="4">Cell membrane</location>
        <topology evidence="4">Multi-pass membrane protein</topology>
    </subcellularLocation>
    <subcellularLocation>
        <location evidence="3">Cytoplasm</location>
    </subcellularLocation>
</comment>
<keyword evidence="22" id="KW-0067">ATP-binding</keyword>
<keyword evidence="16" id="KW-0902">Two-component regulatory system</keyword>
<evidence type="ECO:0000256" key="20">
    <source>
        <dbReference type="ARBA" id="ARBA00030800"/>
    </source>
</evidence>
<dbReference type="PRINTS" id="PR00344">
    <property type="entry name" value="BCTRLSENSOR"/>
</dbReference>
<evidence type="ECO:0000256" key="2">
    <source>
        <dbReference type="ARBA" id="ARBA00001966"/>
    </source>
</evidence>
<sequence length="294" mass="31498">MSVHAVRAGSLLVEVVAEYLERSLTLRPSGAPSAVRLLARLQAAVTRSLTDGADAPDRTDADDRACGADEYDLQLLDVVRDSTRRSREAMAREIHDRVGSAAGLALRRLELYELTRGDSPATDLTPDPADAHLDALRQAILETMHSTRDIVTGLRAGAHPIGSLGEELSAFVTAMAIEEPVVEIRVEDLDGPLPVSAGEDLFLVLRECLRNALAHAHASRVTLDVRRDGPRIRASVSDDGVGLPPEREFGNGLAAVAERIVLLGGRMEIESARGQGTTLLFSVPTGEESHADAR</sequence>
<keyword evidence="22" id="KW-0547">Nucleotide-binding</keyword>
<reference evidence="22 23" key="1">
    <citation type="submission" date="2024-06" db="EMBL/GenBank/DDBJ databases">
        <title>The Natural Products Discovery Center: Release of the First 8490 Sequenced Strains for Exploring Actinobacteria Biosynthetic Diversity.</title>
        <authorList>
            <person name="Kalkreuter E."/>
            <person name="Kautsar S.A."/>
            <person name="Yang D."/>
            <person name="Bader C.D."/>
            <person name="Teijaro C.N."/>
            <person name="Fluegel L."/>
            <person name="Davis C.M."/>
            <person name="Simpson J.R."/>
            <person name="Lauterbach L."/>
            <person name="Steele A.D."/>
            <person name="Gui C."/>
            <person name="Meng S."/>
            <person name="Li G."/>
            <person name="Viehrig K."/>
            <person name="Ye F."/>
            <person name="Su P."/>
            <person name="Kiefer A.F."/>
            <person name="Nichols A."/>
            <person name="Cepeda A.J."/>
            <person name="Yan W."/>
            <person name="Fan B."/>
            <person name="Jiang Y."/>
            <person name="Adhikari A."/>
            <person name="Zheng C.-J."/>
            <person name="Schuster L."/>
            <person name="Cowan T.M."/>
            <person name="Smanski M.J."/>
            <person name="Chevrette M.G."/>
            <person name="De Carvalho L.P.S."/>
            <person name="Shen B."/>
        </authorList>
    </citation>
    <scope>NUCLEOTIDE SEQUENCE [LARGE SCALE GENOMIC DNA]</scope>
    <source>
        <strain evidence="22 23">NPDC045705</strain>
    </source>
</reference>
<keyword evidence="11" id="KW-0812">Transmembrane</keyword>
<dbReference type="InterPro" id="IPR050482">
    <property type="entry name" value="Sensor_HK_TwoCompSys"/>
</dbReference>
<gene>
    <name evidence="22" type="ORF">AB0A76_26410</name>
</gene>
<evidence type="ECO:0000256" key="14">
    <source>
        <dbReference type="ARBA" id="ARBA00022989"/>
    </source>
</evidence>
<dbReference type="InterPro" id="IPR004358">
    <property type="entry name" value="Sig_transdc_His_kin-like_C"/>
</dbReference>
<keyword evidence="23" id="KW-1185">Reference proteome</keyword>
<dbReference type="PANTHER" id="PTHR24421:SF37">
    <property type="entry name" value="SENSOR HISTIDINE KINASE NARS"/>
    <property type="match status" value="1"/>
</dbReference>
<keyword evidence="7" id="KW-1003">Cell membrane</keyword>
<dbReference type="SMART" id="SM00387">
    <property type="entry name" value="HATPase_c"/>
    <property type="match status" value="1"/>
</dbReference>
<dbReference type="InterPro" id="IPR036890">
    <property type="entry name" value="HATPase_C_sf"/>
</dbReference>
<dbReference type="InterPro" id="IPR003594">
    <property type="entry name" value="HATPase_dom"/>
</dbReference>
<keyword evidence="9" id="KW-0963">Cytoplasm</keyword>
<evidence type="ECO:0000256" key="8">
    <source>
        <dbReference type="ARBA" id="ARBA00022485"/>
    </source>
</evidence>
<evidence type="ECO:0000256" key="17">
    <source>
        <dbReference type="ARBA" id="ARBA00023014"/>
    </source>
</evidence>
<protein>
    <recommendedName>
        <fullName evidence="6">Oxygen sensor histidine kinase NreB</fullName>
        <ecNumber evidence="5">2.7.13.3</ecNumber>
    </recommendedName>
    <alternativeName>
        <fullName evidence="20">Nitrogen regulation protein B</fullName>
    </alternativeName>
</protein>
<proteinExistence type="predicted"/>
<dbReference type="CDD" id="cd16917">
    <property type="entry name" value="HATPase_UhpB-NarQ-NarX-like"/>
    <property type="match status" value="1"/>
</dbReference>
<organism evidence="22 23">
    <name type="scientific">Streptomyces exfoliatus</name>
    <name type="common">Streptomyces hydrogenans</name>
    <dbReference type="NCBI Taxonomy" id="1905"/>
    <lineage>
        <taxon>Bacteria</taxon>
        <taxon>Bacillati</taxon>
        <taxon>Actinomycetota</taxon>
        <taxon>Actinomycetes</taxon>
        <taxon>Kitasatosporales</taxon>
        <taxon>Streptomycetaceae</taxon>
        <taxon>Streptomyces</taxon>
    </lineage>
</organism>
<evidence type="ECO:0000256" key="9">
    <source>
        <dbReference type="ARBA" id="ARBA00022490"/>
    </source>
</evidence>
<dbReference type="PANTHER" id="PTHR24421">
    <property type="entry name" value="NITRATE/NITRITE SENSOR PROTEIN NARX-RELATED"/>
    <property type="match status" value="1"/>
</dbReference>
<evidence type="ECO:0000313" key="23">
    <source>
        <dbReference type="Proteomes" id="UP001551210"/>
    </source>
</evidence>
<evidence type="ECO:0000313" key="22">
    <source>
        <dbReference type="EMBL" id="MEU7296701.1"/>
    </source>
</evidence>
<evidence type="ECO:0000256" key="12">
    <source>
        <dbReference type="ARBA" id="ARBA00022723"/>
    </source>
</evidence>
<keyword evidence="12" id="KW-0479">Metal-binding</keyword>
<evidence type="ECO:0000256" key="7">
    <source>
        <dbReference type="ARBA" id="ARBA00022475"/>
    </source>
</evidence>
<evidence type="ECO:0000256" key="6">
    <source>
        <dbReference type="ARBA" id="ARBA00017322"/>
    </source>
</evidence>
<dbReference type="PROSITE" id="PS50109">
    <property type="entry name" value="HIS_KIN"/>
    <property type="match status" value="1"/>
</dbReference>
<keyword evidence="13" id="KW-0418">Kinase</keyword>
<evidence type="ECO:0000256" key="18">
    <source>
        <dbReference type="ARBA" id="ARBA00023136"/>
    </source>
</evidence>
<evidence type="ECO:0000256" key="11">
    <source>
        <dbReference type="ARBA" id="ARBA00022692"/>
    </source>
</evidence>